<evidence type="ECO:0000313" key="5">
    <source>
        <dbReference type="Proteomes" id="UP000230750"/>
    </source>
</evidence>
<accession>A0A2G8JXJ6</accession>
<dbReference type="InterPro" id="IPR015943">
    <property type="entry name" value="WD40/YVTN_repeat-like_dom_sf"/>
</dbReference>
<organism evidence="4 5">
    <name type="scientific">Stichopus japonicus</name>
    <name type="common">Sea cucumber</name>
    <dbReference type="NCBI Taxonomy" id="307972"/>
    <lineage>
        <taxon>Eukaryota</taxon>
        <taxon>Metazoa</taxon>
        <taxon>Echinodermata</taxon>
        <taxon>Eleutherozoa</taxon>
        <taxon>Echinozoa</taxon>
        <taxon>Holothuroidea</taxon>
        <taxon>Aspidochirotacea</taxon>
        <taxon>Aspidochirotida</taxon>
        <taxon>Stichopodidae</taxon>
        <taxon>Apostichopus</taxon>
    </lineage>
</organism>
<dbReference type="Gene3D" id="2.130.10.10">
    <property type="entry name" value="YVTN repeat-like/Quinoprotein amine dehydrogenase"/>
    <property type="match status" value="1"/>
</dbReference>
<evidence type="ECO:0000256" key="2">
    <source>
        <dbReference type="ARBA" id="ARBA00022737"/>
    </source>
</evidence>
<evidence type="ECO:0000256" key="3">
    <source>
        <dbReference type="PROSITE-ProRule" id="PRU00221"/>
    </source>
</evidence>
<dbReference type="InterPro" id="IPR020472">
    <property type="entry name" value="WD40_PAC1"/>
</dbReference>
<dbReference type="Proteomes" id="UP000230750">
    <property type="component" value="Unassembled WGS sequence"/>
</dbReference>
<keyword evidence="2" id="KW-0677">Repeat</keyword>
<dbReference type="InterPro" id="IPR036322">
    <property type="entry name" value="WD40_repeat_dom_sf"/>
</dbReference>
<feature type="repeat" description="WD" evidence="3">
    <location>
        <begin position="125"/>
        <end position="159"/>
    </location>
</feature>
<reference evidence="4 5" key="1">
    <citation type="journal article" date="2017" name="PLoS Biol.">
        <title>The sea cucumber genome provides insights into morphological evolution and visceral regeneration.</title>
        <authorList>
            <person name="Zhang X."/>
            <person name="Sun L."/>
            <person name="Yuan J."/>
            <person name="Sun Y."/>
            <person name="Gao Y."/>
            <person name="Zhang L."/>
            <person name="Li S."/>
            <person name="Dai H."/>
            <person name="Hamel J.F."/>
            <person name="Liu C."/>
            <person name="Yu Y."/>
            <person name="Liu S."/>
            <person name="Lin W."/>
            <person name="Guo K."/>
            <person name="Jin S."/>
            <person name="Xu P."/>
            <person name="Storey K.B."/>
            <person name="Huan P."/>
            <person name="Zhang T."/>
            <person name="Zhou Y."/>
            <person name="Zhang J."/>
            <person name="Lin C."/>
            <person name="Li X."/>
            <person name="Xing L."/>
            <person name="Huo D."/>
            <person name="Sun M."/>
            <person name="Wang L."/>
            <person name="Mercier A."/>
            <person name="Li F."/>
            <person name="Yang H."/>
            <person name="Xiang J."/>
        </authorList>
    </citation>
    <scope>NUCLEOTIDE SEQUENCE [LARGE SCALE GENOMIC DNA]</scope>
    <source>
        <strain evidence="4">Shaxun</strain>
        <tissue evidence="4">Muscle</tissue>
    </source>
</reference>
<gene>
    <name evidence="4" type="ORF">BSL78_22657</name>
</gene>
<dbReference type="OrthoDB" id="540662at2759"/>
<keyword evidence="1 3" id="KW-0853">WD repeat</keyword>
<dbReference type="SUPFAM" id="SSF50978">
    <property type="entry name" value="WD40 repeat-like"/>
    <property type="match status" value="1"/>
</dbReference>
<protein>
    <submittedName>
        <fullName evidence="4">Putative U4/U6 small nuclear ribonucleoprotein Prp4</fullName>
    </submittedName>
</protein>
<dbReference type="AlphaFoldDB" id="A0A2G8JXJ6"/>
<dbReference type="PROSITE" id="PS00678">
    <property type="entry name" value="WD_REPEATS_1"/>
    <property type="match status" value="1"/>
</dbReference>
<dbReference type="InterPro" id="IPR019775">
    <property type="entry name" value="WD40_repeat_CS"/>
</dbReference>
<evidence type="ECO:0000313" key="4">
    <source>
        <dbReference type="EMBL" id="PIK40496.1"/>
    </source>
</evidence>
<dbReference type="GO" id="GO:0046540">
    <property type="term" value="C:U4/U6 x U5 tri-snRNP complex"/>
    <property type="evidence" value="ECO:0007669"/>
    <property type="project" value="TreeGrafter"/>
</dbReference>
<keyword evidence="5" id="KW-1185">Reference proteome</keyword>
<dbReference type="EMBL" id="MRZV01001115">
    <property type="protein sequence ID" value="PIK40496.1"/>
    <property type="molecule type" value="Genomic_DNA"/>
</dbReference>
<dbReference type="PROSITE" id="PS50082">
    <property type="entry name" value="WD_REPEATS_2"/>
    <property type="match status" value="3"/>
</dbReference>
<comment type="caution">
    <text evidence="4">The sequence shown here is derived from an EMBL/GenBank/DDBJ whole genome shotgun (WGS) entry which is preliminary data.</text>
</comment>
<dbReference type="Pfam" id="PF00400">
    <property type="entry name" value="WD40"/>
    <property type="match status" value="3"/>
</dbReference>
<dbReference type="STRING" id="307972.A0A2G8JXJ6"/>
<dbReference type="PANTHER" id="PTHR19846">
    <property type="entry name" value="WD40 REPEAT PROTEIN"/>
    <property type="match status" value="1"/>
</dbReference>
<feature type="repeat" description="WD" evidence="3">
    <location>
        <begin position="40"/>
        <end position="81"/>
    </location>
</feature>
<dbReference type="PROSITE" id="PS50294">
    <property type="entry name" value="WD_REPEATS_REGION"/>
    <property type="match status" value="3"/>
</dbReference>
<dbReference type="InterPro" id="IPR001680">
    <property type="entry name" value="WD40_rpt"/>
</dbReference>
<dbReference type="PRINTS" id="PR00320">
    <property type="entry name" value="GPROTEINBRPT"/>
</dbReference>
<dbReference type="GO" id="GO:0030621">
    <property type="term" value="F:U4 snRNA binding"/>
    <property type="evidence" value="ECO:0007669"/>
    <property type="project" value="TreeGrafter"/>
</dbReference>
<dbReference type="PANTHER" id="PTHR19846:SF0">
    <property type="entry name" value="PRE-MRNA PROCESSING FACTOR 4"/>
    <property type="match status" value="1"/>
</dbReference>
<name>A0A2G8JXJ6_STIJA</name>
<dbReference type="SMART" id="SM00320">
    <property type="entry name" value="WD40"/>
    <property type="match status" value="3"/>
</dbReference>
<proteinExistence type="predicted"/>
<keyword evidence="4" id="KW-0687">Ribonucleoprotein</keyword>
<dbReference type="GO" id="GO:0017070">
    <property type="term" value="F:U6 snRNA binding"/>
    <property type="evidence" value="ECO:0007669"/>
    <property type="project" value="TreeGrafter"/>
</dbReference>
<sequence length="159" mass="17693">MTELSVQQGEEATCALQTPLGMDAFGRVWDLRTGRCIMFMEGHLKSVLAINFSPNGYQVVTGSEDNTSKIWDLRQRQCLYTIPSHNNLVSGAKYENDTGDYLVTCSYDNTAKVWSNPGYSLLNTLSGHDGKVMAVDISLDGQYIATSSYDRTFKLWGVE</sequence>
<dbReference type="FunFam" id="2.130.10.10:FF:000411">
    <property type="entry name" value="U4/U6 small nuclear ribonucleoprotein Prp4"/>
    <property type="match status" value="1"/>
</dbReference>
<feature type="repeat" description="WD" evidence="3">
    <location>
        <begin position="82"/>
        <end position="115"/>
    </location>
</feature>
<evidence type="ECO:0000256" key="1">
    <source>
        <dbReference type="ARBA" id="ARBA00022574"/>
    </source>
</evidence>
<dbReference type="GO" id="GO:0000398">
    <property type="term" value="P:mRNA splicing, via spliceosome"/>
    <property type="evidence" value="ECO:0007669"/>
    <property type="project" value="TreeGrafter"/>
</dbReference>